<organism evidence="3 4">
    <name type="scientific">Methanofollis aquaemaris</name>
    <dbReference type="NCBI Taxonomy" id="126734"/>
    <lineage>
        <taxon>Archaea</taxon>
        <taxon>Methanobacteriati</taxon>
        <taxon>Methanobacteriota</taxon>
        <taxon>Stenosarchaea group</taxon>
        <taxon>Methanomicrobia</taxon>
        <taxon>Methanomicrobiales</taxon>
        <taxon>Methanomicrobiaceae</taxon>
        <taxon>Methanofollis</taxon>
    </lineage>
</organism>
<feature type="compositionally biased region" description="Basic and acidic residues" evidence="1">
    <location>
        <begin position="51"/>
        <end position="65"/>
    </location>
</feature>
<reference evidence="3" key="2">
    <citation type="submission" date="2019-02" db="EMBL/GenBank/DDBJ databases">
        <authorList>
            <person name="Chen S.-C."/>
            <person name="Chien H.-H."/>
            <person name="Lai M.-C."/>
        </authorList>
    </citation>
    <scope>NUCLEOTIDE SEQUENCE</scope>
    <source>
        <strain evidence="3">N2F9704</strain>
    </source>
</reference>
<keyword evidence="4" id="KW-1185">Reference proteome</keyword>
<evidence type="ECO:0000313" key="4">
    <source>
        <dbReference type="Proteomes" id="UP001042704"/>
    </source>
</evidence>
<name>A0A8A3S9X8_9EURY</name>
<evidence type="ECO:0000259" key="2">
    <source>
        <dbReference type="Pfam" id="PF21247"/>
    </source>
</evidence>
<dbReference type="KEGG" id="maqe:RJ40_00695"/>
<evidence type="ECO:0000313" key="3">
    <source>
        <dbReference type="EMBL" id="QSZ68334.1"/>
    </source>
</evidence>
<feature type="region of interest" description="Disordered" evidence="1">
    <location>
        <begin position="39"/>
        <end position="65"/>
    </location>
</feature>
<dbReference type="Pfam" id="PF21247">
    <property type="entry name" value="Fic-like_C"/>
    <property type="match status" value="1"/>
</dbReference>
<evidence type="ECO:0000256" key="1">
    <source>
        <dbReference type="SAM" id="MobiDB-lite"/>
    </source>
</evidence>
<dbReference type="Proteomes" id="UP001042704">
    <property type="component" value="Chromosome"/>
</dbReference>
<gene>
    <name evidence="3" type="ORF">RJ40_00695</name>
</gene>
<dbReference type="EMBL" id="CP036172">
    <property type="protein sequence ID" value="QSZ68334.1"/>
    <property type="molecule type" value="Genomic_DNA"/>
</dbReference>
<proteinExistence type="predicted"/>
<reference evidence="3" key="1">
    <citation type="journal article" date="2001" name="Int. J. Syst. Evol. Microbiol.">
        <title>Methanofollis aquaemaris sp. nov., a methanogen isolated from an aquaculture fish pond.</title>
        <authorList>
            <person name="Lai M.C."/>
            <person name="Chen S.C."/>
        </authorList>
    </citation>
    <scope>NUCLEOTIDE SEQUENCE</scope>
    <source>
        <strain evidence="3">N2F9704</strain>
    </source>
</reference>
<accession>A0A8A3S9X8</accession>
<sequence length="65" mass="7290">MTEKPMVELLTVAGRTNRTRFRDQVLRPLLDAGLVEMTIPEKPGSGKQRCRATEKGHVLIGEDRS</sequence>
<dbReference type="AlphaFoldDB" id="A0A8A3S9X8"/>
<dbReference type="InterPro" id="IPR049514">
    <property type="entry name" value="Fic-like_C"/>
</dbReference>
<protein>
    <submittedName>
        <fullName evidence="3">Transcriptional regulator</fullName>
    </submittedName>
</protein>
<feature type="domain" description="Filamentation induced by cAMP protein Fic-like C-terminal" evidence="2">
    <location>
        <begin position="7"/>
        <end position="53"/>
    </location>
</feature>